<feature type="chain" id="PRO_5045897609" description="Ig-like domain-containing protein" evidence="2">
    <location>
        <begin position="21"/>
        <end position="540"/>
    </location>
</feature>
<dbReference type="EMBL" id="CP111020">
    <property type="protein sequence ID" value="WAR15465.1"/>
    <property type="molecule type" value="Genomic_DNA"/>
</dbReference>
<protein>
    <recommendedName>
        <fullName evidence="5">Ig-like domain-containing protein</fullName>
    </recommendedName>
</protein>
<proteinExistence type="predicted"/>
<evidence type="ECO:0000313" key="4">
    <source>
        <dbReference type="Proteomes" id="UP001164746"/>
    </source>
</evidence>
<dbReference type="Proteomes" id="UP001164746">
    <property type="component" value="Chromosome 9"/>
</dbReference>
<keyword evidence="4" id="KW-1185">Reference proteome</keyword>
<name>A0ABY7EZX1_MYAAR</name>
<feature type="signal peptide" evidence="2">
    <location>
        <begin position="1"/>
        <end position="20"/>
    </location>
</feature>
<gene>
    <name evidence="3" type="ORF">MAR_005570</name>
</gene>
<keyword evidence="1" id="KW-0175">Coiled coil</keyword>
<reference evidence="3" key="1">
    <citation type="submission" date="2022-11" db="EMBL/GenBank/DDBJ databases">
        <title>Centuries of genome instability and evolution in soft-shell clam transmissible cancer (bioRxiv).</title>
        <authorList>
            <person name="Hart S.F.M."/>
            <person name="Yonemitsu M.A."/>
            <person name="Giersch R.M."/>
            <person name="Beal B.F."/>
            <person name="Arriagada G."/>
            <person name="Davis B.W."/>
            <person name="Ostrander E.A."/>
            <person name="Goff S.P."/>
            <person name="Metzger M.J."/>
        </authorList>
    </citation>
    <scope>NUCLEOTIDE SEQUENCE</scope>
    <source>
        <strain evidence="3">MELC-2E11</strain>
        <tissue evidence="3">Siphon/mantle</tissue>
    </source>
</reference>
<feature type="coiled-coil region" evidence="1">
    <location>
        <begin position="27"/>
        <end position="54"/>
    </location>
</feature>
<keyword evidence="2" id="KW-0732">Signal</keyword>
<evidence type="ECO:0000256" key="1">
    <source>
        <dbReference type="SAM" id="Coils"/>
    </source>
</evidence>
<evidence type="ECO:0000256" key="2">
    <source>
        <dbReference type="SAM" id="SignalP"/>
    </source>
</evidence>
<accession>A0ABY7EZX1</accession>
<evidence type="ECO:0008006" key="5">
    <source>
        <dbReference type="Google" id="ProtNLM"/>
    </source>
</evidence>
<organism evidence="3 4">
    <name type="scientific">Mya arenaria</name>
    <name type="common">Soft-shell clam</name>
    <dbReference type="NCBI Taxonomy" id="6604"/>
    <lineage>
        <taxon>Eukaryota</taxon>
        <taxon>Metazoa</taxon>
        <taxon>Spiralia</taxon>
        <taxon>Lophotrochozoa</taxon>
        <taxon>Mollusca</taxon>
        <taxon>Bivalvia</taxon>
        <taxon>Autobranchia</taxon>
        <taxon>Heteroconchia</taxon>
        <taxon>Euheterodonta</taxon>
        <taxon>Imparidentia</taxon>
        <taxon>Neoheterodontei</taxon>
        <taxon>Myida</taxon>
        <taxon>Myoidea</taxon>
        <taxon>Myidae</taxon>
        <taxon>Mya</taxon>
    </lineage>
</organism>
<evidence type="ECO:0000313" key="3">
    <source>
        <dbReference type="EMBL" id="WAR15465.1"/>
    </source>
</evidence>
<sequence length="540" mass="60719">MKVFLTVIILGTYFQLCVNGQPGIDGKAELHNMIRSLQDQNRRITAQNQRLNLVFSGIQHMCSALQMNDCTCNEDVIDEMQGNLSDNKNLRVITVKTTGGQNDVDHVNVSVTYSAPDVHSSNVMVLFENNVMWRTAGKRFSNDDGSFTLSVTLNTLEINELKMLRFDTSSEAESIRVDINILEMNTEQVNSIPEIQYDLVKMNSSFDVSSGPNTTLTVMANENIEDDLAELGRIELISTAEKDNETIMFEEYYPWSDDILINLEPSDEEGIKELTITLTNGIARNGGSLTFFLRHNLPDVALVNNIEYGLITKLMSEEKKDFIALLGPVSQPSTEYITKPKQSVTCFTVGNRSPLVALYKVGKNGNQKLLETERIYSDFMMEAIAYTPEGPGVYKCRAWDKTGKRTEKTVTLANMVQSVFKADKTGVQHNSSDHLTISCKASGFPTPLLRFSFFDEQGPEMTSTSFQITDRTKGKSSWKIMTLSRNETLTYHTIMCLSAQVDSAGNRLRYDSSKIEIYPGLHFEANLTAYYAHRTYEYTP</sequence>